<reference evidence="2 3" key="1">
    <citation type="submission" date="2024-09" db="EMBL/GenBank/DDBJ databases">
        <authorList>
            <person name="Sun Q."/>
            <person name="Mori K."/>
        </authorList>
    </citation>
    <scope>NUCLEOTIDE SEQUENCE [LARGE SCALE GENOMIC DNA]</scope>
    <source>
        <strain evidence="2 3">CCM 4839</strain>
    </source>
</reference>
<keyword evidence="3" id="KW-1185">Reference proteome</keyword>
<accession>A0ABV6J8J9</accession>
<dbReference type="EMBL" id="JBHLVF010000017">
    <property type="protein sequence ID" value="MFC0392202.1"/>
    <property type="molecule type" value="Genomic_DNA"/>
</dbReference>
<dbReference type="Gene3D" id="2.40.50.1020">
    <property type="entry name" value="LytTr DNA-binding domain"/>
    <property type="match status" value="1"/>
</dbReference>
<sequence length="125" mass="14542">MKIPVTRDKNNDTPIFMLDTADILYIQTDEGTIVFQTASESFYPLAPSLSTYVKHLEQHGFHKLDRINLVNKNKIVAYDHDHGKVFFESVDDKQGKSTTVAFMHRSKLRQDIERWIDENINRSDT</sequence>
<gene>
    <name evidence="2" type="ORF">ACFFJ8_12595</name>
</gene>
<dbReference type="InterPro" id="IPR007492">
    <property type="entry name" value="LytTR_DNA-bd_dom"/>
</dbReference>
<dbReference type="GO" id="GO:0003677">
    <property type="term" value="F:DNA binding"/>
    <property type="evidence" value="ECO:0007669"/>
    <property type="project" value="UniProtKB-KW"/>
</dbReference>
<dbReference type="Proteomes" id="UP001589818">
    <property type="component" value="Unassembled WGS sequence"/>
</dbReference>
<proteinExistence type="predicted"/>
<keyword evidence="2" id="KW-0238">DNA-binding</keyword>
<dbReference type="RefSeq" id="WP_204819315.1">
    <property type="nucleotide sequence ID" value="NZ_JANHOF010000003.1"/>
</dbReference>
<evidence type="ECO:0000259" key="1">
    <source>
        <dbReference type="SMART" id="SM00850"/>
    </source>
</evidence>
<evidence type="ECO:0000313" key="3">
    <source>
        <dbReference type="Proteomes" id="UP001589818"/>
    </source>
</evidence>
<dbReference type="Pfam" id="PF04397">
    <property type="entry name" value="LytTR"/>
    <property type="match status" value="1"/>
</dbReference>
<name>A0ABV6J8J9_9BACL</name>
<feature type="domain" description="HTH LytTR-type" evidence="1">
    <location>
        <begin position="13"/>
        <end position="113"/>
    </location>
</feature>
<protein>
    <submittedName>
        <fullName evidence="2">LytTR family transcriptional regulator DNA-binding domain-containing protein</fullName>
    </submittedName>
</protein>
<comment type="caution">
    <text evidence="2">The sequence shown here is derived from an EMBL/GenBank/DDBJ whole genome shotgun (WGS) entry which is preliminary data.</text>
</comment>
<dbReference type="SMART" id="SM00850">
    <property type="entry name" value="LytTR"/>
    <property type="match status" value="1"/>
</dbReference>
<organism evidence="2 3">
    <name type="scientific">Paenibacillus mendelii</name>
    <dbReference type="NCBI Taxonomy" id="206163"/>
    <lineage>
        <taxon>Bacteria</taxon>
        <taxon>Bacillati</taxon>
        <taxon>Bacillota</taxon>
        <taxon>Bacilli</taxon>
        <taxon>Bacillales</taxon>
        <taxon>Paenibacillaceae</taxon>
        <taxon>Paenibacillus</taxon>
    </lineage>
</organism>
<evidence type="ECO:0000313" key="2">
    <source>
        <dbReference type="EMBL" id="MFC0392202.1"/>
    </source>
</evidence>